<protein>
    <recommendedName>
        <fullName evidence="4">HEAT repeat domain-containing protein</fullName>
    </recommendedName>
</protein>
<accession>B8JAT4</accession>
<proteinExistence type="predicted"/>
<dbReference type="SUPFAM" id="SSF48371">
    <property type="entry name" value="ARM repeat"/>
    <property type="match status" value="1"/>
</dbReference>
<dbReference type="InterPro" id="IPR016024">
    <property type="entry name" value="ARM-type_fold"/>
</dbReference>
<dbReference type="Gene3D" id="1.25.10.10">
    <property type="entry name" value="Leucine-rich Repeat Variant"/>
    <property type="match status" value="1"/>
</dbReference>
<feature type="signal peptide" evidence="1">
    <location>
        <begin position="1"/>
        <end position="21"/>
    </location>
</feature>
<keyword evidence="3" id="KW-1185">Reference proteome</keyword>
<dbReference type="AlphaFoldDB" id="B8JAT4"/>
<dbReference type="EMBL" id="CP001359">
    <property type="protein sequence ID" value="ACL67583.1"/>
    <property type="molecule type" value="Genomic_DNA"/>
</dbReference>
<evidence type="ECO:0000256" key="1">
    <source>
        <dbReference type="SAM" id="SignalP"/>
    </source>
</evidence>
<sequence length="176" mass="17819">MLARLAAALVLAALAAAPSTADEVRAMLGTIDRPIPAEAWRALGPEAGPLLEAAAASGAELPSRRARALEGLAARGGARAEALHRRLAADPAAPRIVRAGAVRGLGALLPPAGLGDALVPLLSDRDPRLRRAAAEALAARAPAQGCGAVRAQAAREPGRALAAAVQACERAMPRRR</sequence>
<evidence type="ECO:0008006" key="4">
    <source>
        <dbReference type="Google" id="ProtNLM"/>
    </source>
</evidence>
<dbReference type="RefSeq" id="WP_015935289.1">
    <property type="nucleotide sequence ID" value="NC_011891.1"/>
</dbReference>
<dbReference type="HOGENOM" id="CLU_1522124_0_0_7"/>
<dbReference type="Proteomes" id="UP000007089">
    <property type="component" value="Chromosome"/>
</dbReference>
<evidence type="ECO:0000313" key="2">
    <source>
        <dbReference type="EMBL" id="ACL67583.1"/>
    </source>
</evidence>
<feature type="chain" id="PRO_5002872474" description="HEAT repeat domain-containing protein" evidence="1">
    <location>
        <begin position="22"/>
        <end position="176"/>
    </location>
</feature>
<organism evidence="2 3">
    <name type="scientific">Anaeromyxobacter dehalogenans (strain ATCC BAA-258 / DSM 21875 / 2CP-1)</name>
    <dbReference type="NCBI Taxonomy" id="455488"/>
    <lineage>
        <taxon>Bacteria</taxon>
        <taxon>Pseudomonadati</taxon>
        <taxon>Myxococcota</taxon>
        <taxon>Myxococcia</taxon>
        <taxon>Myxococcales</taxon>
        <taxon>Cystobacterineae</taxon>
        <taxon>Anaeromyxobacteraceae</taxon>
        <taxon>Anaeromyxobacter</taxon>
    </lineage>
</organism>
<keyword evidence="1" id="KW-0732">Signal</keyword>
<reference evidence="2" key="1">
    <citation type="submission" date="2009-01" db="EMBL/GenBank/DDBJ databases">
        <title>Complete sequence of Anaeromyxobacter dehalogenans 2CP-1.</title>
        <authorList>
            <consortium name="US DOE Joint Genome Institute"/>
            <person name="Lucas S."/>
            <person name="Copeland A."/>
            <person name="Lapidus A."/>
            <person name="Glavina del Rio T."/>
            <person name="Dalin E."/>
            <person name="Tice H."/>
            <person name="Bruce D."/>
            <person name="Goodwin L."/>
            <person name="Pitluck S."/>
            <person name="Saunders E."/>
            <person name="Brettin T."/>
            <person name="Detter J.C."/>
            <person name="Han C."/>
            <person name="Larimer F."/>
            <person name="Land M."/>
            <person name="Hauser L."/>
            <person name="Kyrpides N."/>
            <person name="Ovchinnikova G."/>
            <person name="Beliaev A.S."/>
            <person name="Richardson P."/>
        </authorList>
    </citation>
    <scope>NUCLEOTIDE SEQUENCE</scope>
    <source>
        <strain evidence="2">2CP-1</strain>
    </source>
</reference>
<name>B8JAT4_ANAD2</name>
<dbReference type="KEGG" id="acp:A2cp1_4266"/>
<dbReference type="InterPro" id="IPR011989">
    <property type="entry name" value="ARM-like"/>
</dbReference>
<evidence type="ECO:0000313" key="3">
    <source>
        <dbReference type="Proteomes" id="UP000007089"/>
    </source>
</evidence>
<gene>
    <name evidence="2" type="ordered locus">A2cp1_4266</name>
</gene>